<dbReference type="AlphaFoldDB" id="W4V914"/>
<evidence type="ECO:0000313" key="2">
    <source>
        <dbReference type="Proteomes" id="UP000019109"/>
    </source>
</evidence>
<dbReference type="EMBL" id="BAVR01000042">
    <property type="protein sequence ID" value="GAE89651.1"/>
    <property type="molecule type" value="Genomic_DNA"/>
</dbReference>
<dbReference type="InterPro" id="IPR016163">
    <property type="entry name" value="Ald_DH_C"/>
</dbReference>
<dbReference type="GO" id="GO:0004350">
    <property type="term" value="F:glutamate-5-semialdehyde dehydrogenase activity"/>
    <property type="evidence" value="ECO:0007669"/>
    <property type="project" value="TreeGrafter"/>
</dbReference>
<protein>
    <submittedName>
        <fullName evidence="1">Gamma-glutamyl phosphate reductase</fullName>
    </submittedName>
</protein>
<dbReference type="STRING" id="1294263.JCM21531_3198"/>
<comment type="caution">
    <text evidence="1">The sequence shown here is derived from an EMBL/GenBank/DDBJ whole genome shotgun (WGS) entry which is preliminary data.</text>
</comment>
<name>W4V914_9FIRM</name>
<gene>
    <name evidence="1" type="ORF">JCM21531_3198</name>
</gene>
<organism evidence="1 2">
    <name type="scientific">Acetivibrio straminisolvens JCM 21531</name>
    <dbReference type="NCBI Taxonomy" id="1294263"/>
    <lineage>
        <taxon>Bacteria</taxon>
        <taxon>Bacillati</taxon>
        <taxon>Bacillota</taxon>
        <taxon>Clostridia</taxon>
        <taxon>Eubacteriales</taxon>
        <taxon>Oscillospiraceae</taxon>
        <taxon>Acetivibrio</taxon>
    </lineage>
</organism>
<dbReference type="Proteomes" id="UP000019109">
    <property type="component" value="Unassembled WGS sequence"/>
</dbReference>
<dbReference type="Gene3D" id="3.40.309.10">
    <property type="entry name" value="Aldehyde Dehydrogenase, Chain A, domain 2"/>
    <property type="match status" value="1"/>
</dbReference>
<dbReference type="InterPro" id="IPR016161">
    <property type="entry name" value="Ald_DH/histidinol_DH"/>
</dbReference>
<dbReference type="PANTHER" id="PTHR11063:SF8">
    <property type="entry name" value="DELTA-1-PYRROLINE-5-CARBOXYLATE SYNTHASE"/>
    <property type="match status" value="1"/>
</dbReference>
<sequence length="74" mass="8366">MGDLDEAIEHINTYGSGHTDSIITNSKEKAAIFMSLVDSGNVFWNCSTRFSDGFRYGFGARWESVPPRFMREDP</sequence>
<keyword evidence="2" id="KW-1185">Reference proteome</keyword>
<dbReference type="SUPFAM" id="SSF53720">
    <property type="entry name" value="ALDH-like"/>
    <property type="match status" value="1"/>
</dbReference>
<evidence type="ECO:0000313" key="1">
    <source>
        <dbReference type="EMBL" id="GAE89651.1"/>
    </source>
</evidence>
<accession>W4V914</accession>
<reference evidence="1" key="1">
    <citation type="journal article" date="2014" name="Genome Announc.">
        <title>Draft Genome Sequence of Clostridium straminisolvens Strain JCM 21531T, Isolated from a Cellulose-Degrading Bacterial Community.</title>
        <authorList>
            <person name="Yuki M."/>
            <person name="Oshima K."/>
            <person name="Suda W."/>
            <person name="Sakamoto M."/>
            <person name="Kitamura K."/>
            <person name="Iida T."/>
            <person name="Hattori M."/>
            <person name="Ohkuma M."/>
        </authorList>
    </citation>
    <scope>NUCLEOTIDE SEQUENCE [LARGE SCALE GENOMIC DNA]</scope>
    <source>
        <strain evidence="1">JCM 21531</strain>
    </source>
</reference>
<proteinExistence type="predicted"/>
<dbReference type="PANTHER" id="PTHR11063">
    <property type="entry name" value="GLUTAMATE SEMIALDEHYDE DEHYDROGENASE"/>
    <property type="match status" value="1"/>
</dbReference>